<dbReference type="Pfam" id="PF00656">
    <property type="entry name" value="Peptidase_C14"/>
    <property type="match status" value="1"/>
</dbReference>
<dbReference type="InterPro" id="IPR011600">
    <property type="entry name" value="Pept_C14_caspase"/>
</dbReference>
<gene>
    <name evidence="6" type="ORF">Bpfe_018784</name>
</gene>
<dbReference type="PROSITE" id="PS50207">
    <property type="entry name" value="CASPASE_P10"/>
    <property type="match status" value="1"/>
</dbReference>
<evidence type="ECO:0000313" key="7">
    <source>
        <dbReference type="Proteomes" id="UP001233172"/>
    </source>
</evidence>
<dbReference type="PANTHER" id="PTHR10454">
    <property type="entry name" value="CASPASE"/>
    <property type="match status" value="1"/>
</dbReference>
<comment type="caution">
    <text evidence="6">The sequence shown here is derived from an EMBL/GenBank/DDBJ whole genome shotgun (WGS) entry which is preliminary data.</text>
</comment>
<dbReference type="InterPro" id="IPR002398">
    <property type="entry name" value="Pept_C14"/>
</dbReference>
<dbReference type="GO" id="GO:0043525">
    <property type="term" value="P:positive regulation of neuron apoptotic process"/>
    <property type="evidence" value="ECO:0007669"/>
    <property type="project" value="TreeGrafter"/>
</dbReference>
<feature type="domain" description="Caspase family p10" evidence="4">
    <location>
        <begin position="318"/>
        <end position="408"/>
    </location>
</feature>
<dbReference type="GO" id="GO:0006915">
    <property type="term" value="P:apoptotic process"/>
    <property type="evidence" value="ECO:0007669"/>
    <property type="project" value="TreeGrafter"/>
</dbReference>
<feature type="domain" description="Caspase family p20" evidence="5">
    <location>
        <begin position="98"/>
        <end position="241"/>
    </location>
</feature>
<dbReference type="InterPro" id="IPR029030">
    <property type="entry name" value="Caspase-like_dom_sf"/>
</dbReference>
<dbReference type="InterPro" id="IPR016129">
    <property type="entry name" value="Caspase_his_AS"/>
</dbReference>
<proteinExistence type="inferred from homology"/>
<dbReference type="PRINTS" id="PR00376">
    <property type="entry name" value="IL1BCENZYME"/>
</dbReference>
<reference evidence="6" key="2">
    <citation type="submission" date="2023-04" db="EMBL/GenBank/DDBJ databases">
        <authorList>
            <person name="Bu L."/>
            <person name="Lu L."/>
            <person name="Laidemitt M.R."/>
            <person name="Zhang S.M."/>
            <person name="Mutuku M."/>
            <person name="Mkoji G."/>
            <person name="Steinauer M."/>
            <person name="Loker E.S."/>
        </authorList>
    </citation>
    <scope>NUCLEOTIDE SEQUENCE</scope>
    <source>
        <strain evidence="6">KasaAsao</strain>
        <tissue evidence="6">Whole Snail</tissue>
    </source>
</reference>
<dbReference type="GO" id="GO:0005737">
    <property type="term" value="C:cytoplasm"/>
    <property type="evidence" value="ECO:0007669"/>
    <property type="project" value="TreeGrafter"/>
</dbReference>
<dbReference type="PANTHER" id="PTHR10454:SF232">
    <property type="entry name" value="AT03047P-RELATED"/>
    <property type="match status" value="1"/>
</dbReference>
<comment type="similarity">
    <text evidence="1 2">Belongs to the peptidase C14A family.</text>
</comment>
<dbReference type="SUPFAM" id="SSF52129">
    <property type="entry name" value="Caspase-like"/>
    <property type="match status" value="1"/>
</dbReference>
<feature type="region of interest" description="Disordered" evidence="3">
    <location>
        <begin position="272"/>
        <end position="310"/>
    </location>
</feature>
<dbReference type="PROSITE" id="PS01121">
    <property type="entry name" value="CASPASE_HIS"/>
    <property type="match status" value="1"/>
</dbReference>
<dbReference type="AlphaFoldDB" id="A0AAD8BBT5"/>
<dbReference type="SMART" id="SM00115">
    <property type="entry name" value="CASc"/>
    <property type="match status" value="1"/>
</dbReference>
<evidence type="ECO:0000259" key="5">
    <source>
        <dbReference type="PROSITE" id="PS50208"/>
    </source>
</evidence>
<protein>
    <submittedName>
        <fullName evidence="6">Caspase-7</fullName>
    </submittedName>
</protein>
<accession>A0AAD8BBT5</accession>
<dbReference type="InterPro" id="IPR001309">
    <property type="entry name" value="Pept_C14_p20"/>
</dbReference>
<reference evidence="6" key="1">
    <citation type="journal article" date="2023" name="PLoS Negl. Trop. Dis.">
        <title>A genome sequence for Biomphalaria pfeifferi, the major vector snail for the human-infecting parasite Schistosoma mansoni.</title>
        <authorList>
            <person name="Bu L."/>
            <person name="Lu L."/>
            <person name="Laidemitt M.R."/>
            <person name="Zhang S.M."/>
            <person name="Mutuku M."/>
            <person name="Mkoji G."/>
            <person name="Steinauer M."/>
            <person name="Loker E.S."/>
        </authorList>
    </citation>
    <scope>NUCLEOTIDE SEQUENCE</scope>
    <source>
        <strain evidence="6">KasaAsao</strain>
    </source>
</reference>
<evidence type="ECO:0000256" key="2">
    <source>
        <dbReference type="RuleBase" id="RU003971"/>
    </source>
</evidence>
<keyword evidence="7" id="KW-1185">Reference proteome</keyword>
<name>A0AAD8BBT5_BIOPF</name>
<dbReference type="Gene3D" id="3.30.70.1470">
    <property type="entry name" value="Caspase-like"/>
    <property type="match status" value="1"/>
</dbReference>
<dbReference type="InterPro" id="IPR002138">
    <property type="entry name" value="Pept_C14_p10"/>
</dbReference>
<dbReference type="Proteomes" id="UP001233172">
    <property type="component" value="Unassembled WGS sequence"/>
</dbReference>
<dbReference type="EMBL" id="JASAOG010000100">
    <property type="protein sequence ID" value="KAK0051777.1"/>
    <property type="molecule type" value="Genomic_DNA"/>
</dbReference>
<dbReference type="InterPro" id="IPR015917">
    <property type="entry name" value="Pept_C14A"/>
</dbReference>
<evidence type="ECO:0000259" key="4">
    <source>
        <dbReference type="PROSITE" id="PS50207"/>
    </source>
</evidence>
<evidence type="ECO:0000256" key="3">
    <source>
        <dbReference type="SAM" id="MobiDB-lite"/>
    </source>
</evidence>
<evidence type="ECO:0000313" key="6">
    <source>
        <dbReference type="EMBL" id="KAK0051777.1"/>
    </source>
</evidence>
<dbReference type="PROSITE" id="PS50208">
    <property type="entry name" value="CASPASE_P20"/>
    <property type="match status" value="1"/>
</dbReference>
<organism evidence="6 7">
    <name type="scientific">Biomphalaria pfeifferi</name>
    <name type="common">Bloodfluke planorb</name>
    <name type="synonym">Freshwater snail</name>
    <dbReference type="NCBI Taxonomy" id="112525"/>
    <lineage>
        <taxon>Eukaryota</taxon>
        <taxon>Metazoa</taxon>
        <taxon>Spiralia</taxon>
        <taxon>Lophotrochozoa</taxon>
        <taxon>Mollusca</taxon>
        <taxon>Gastropoda</taxon>
        <taxon>Heterobranchia</taxon>
        <taxon>Euthyneura</taxon>
        <taxon>Panpulmonata</taxon>
        <taxon>Hygrophila</taxon>
        <taxon>Lymnaeoidea</taxon>
        <taxon>Planorbidae</taxon>
        <taxon>Biomphalaria</taxon>
    </lineage>
</organism>
<sequence length="423" mass="48249">MEDMSNCSSDDENDEGFVLDDNLTTFSITDDDIDGFIKSLKEKFQKIKYFFGSSPKYETMDVSGSMSQDLNPKNENLATNVTCAGDSDNDKYSFDHCHRGLALIINNELFKDPKKYYSDRPGSSEDAKSLVKTFNHLGFHVFLQENLTALKMLKVLHSVSRDYNHSLADCFVCIILSHGHQIVKVFTEPHQETIVHEDVVVGVDGKAVATKKVLEYFNDQTCPNLQGKPRLFFFQACRGSKVDDGVNIDVEKTSKKNVKKRTYVDMADVTDQTSSSLEDMDDTSSSDAVKDNEMYDQTDAKSQRKSPLNRITIENPAPLHKDFLVMYATHPGYYSWRRAEGTWFIQSLCKVLNRREIRQMSLIRALVQVSNLVAVYYESNVPKDDLMHKKKEMPVIQSMLVKDVIFSKKKKKGQRNVIDQVML</sequence>
<dbReference type="GO" id="GO:0006508">
    <property type="term" value="P:proteolysis"/>
    <property type="evidence" value="ECO:0007669"/>
    <property type="project" value="InterPro"/>
</dbReference>
<feature type="compositionally biased region" description="Basic and acidic residues" evidence="3">
    <location>
        <begin position="288"/>
        <end position="302"/>
    </location>
</feature>
<dbReference type="GO" id="GO:0004197">
    <property type="term" value="F:cysteine-type endopeptidase activity"/>
    <property type="evidence" value="ECO:0007669"/>
    <property type="project" value="InterPro"/>
</dbReference>
<evidence type="ECO:0000256" key="1">
    <source>
        <dbReference type="ARBA" id="ARBA00010134"/>
    </source>
</evidence>
<dbReference type="Gene3D" id="3.40.50.1460">
    <property type="match status" value="1"/>
</dbReference>